<dbReference type="AlphaFoldDB" id="A0A8T2JMC0"/>
<dbReference type="EMBL" id="JAACNH010000004">
    <property type="protein sequence ID" value="KAG8443646.1"/>
    <property type="molecule type" value="Genomic_DNA"/>
</dbReference>
<accession>A0A8T2JMC0</accession>
<keyword evidence="3" id="KW-1133">Transmembrane helix</keyword>
<dbReference type="OrthoDB" id="8953056at2759"/>
<comment type="caution">
    <text evidence="6">The sequence shown here is derived from an EMBL/GenBank/DDBJ whole genome shotgun (WGS) entry which is preliminary data.</text>
</comment>
<dbReference type="InterPro" id="IPR000716">
    <property type="entry name" value="Thyroglobulin_1"/>
</dbReference>
<feature type="transmembrane region" description="Helical" evidence="3">
    <location>
        <begin position="273"/>
        <end position="294"/>
    </location>
</feature>
<organism evidence="6 7">
    <name type="scientific">Hymenochirus boettgeri</name>
    <name type="common">Congo dwarf clawed frog</name>
    <dbReference type="NCBI Taxonomy" id="247094"/>
    <lineage>
        <taxon>Eukaryota</taxon>
        <taxon>Metazoa</taxon>
        <taxon>Chordata</taxon>
        <taxon>Craniata</taxon>
        <taxon>Vertebrata</taxon>
        <taxon>Euteleostomi</taxon>
        <taxon>Amphibia</taxon>
        <taxon>Batrachia</taxon>
        <taxon>Anura</taxon>
        <taxon>Pipoidea</taxon>
        <taxon>Pipidae</taxon>
        <taxon>Pipinae</taxon>
        <taxon>Hymenochirus</taxon>
    </lineage>
</organism>
<proteinExistence type="predicted"/>
<evidence type="ECO:0000256" key="4">
    <source>
        <dbReference type="SAM" id="SignalP"/>
    </source>
</evidence>
<dbReference type="Pfam" id="PF00086">
    <property type="entry name" value="Thyroglobulin_1"/>
    <property type="match status" value="1"/>
</dbReference>
<keyword evidence="3" id="KW-0472">Membrane</keyword>
<dbReference type="PROSITE" id="PS00484">
    <property type="entry name" value="THYROGLOBULIN_1_1"/>
    <property type="match status" value="1"/>
</dbReference>
<keyword evidence="1" id="KW-1015">Disulfide bond</keyword>
<evidence type="ECO:0000313" key="6">
    <source>
        <dbReference type="EMBL" id="KAG8443646.1"/>
    </source>
</evidence>
<dbReference type="SUPFAM" id="SSF57610">
    <property type="entry name" value="Thyroglobulin type-1 domain"/>
    <property type="match status" value="1"/>
</dbReference>
<feature type="domain" description="Thyroglobulin type-1" evidence="5">
    <location>
        <begin position="70"/>
        <end position="143"/>
    </location>
</feature>
<dbReference type="InterPro" id="IPR049420">
    <property type="entry name" value="EPCAM-Trop-2_C"/>
</dbReference>
<dbReference type="Pfam" id="PF21283">
    <property type="entry name" value="EPCAM-Trop-2_C"/>
    <property type="match status" value="1"/>
</dbReference>
<keyword evidence="3" id="KW-0812">Transmembrane</keyword>
<sequence>MNQRKMQLSTVLRLGVTVTLLALVVQAQNPACKCRTHYQGKCDSSGGSPDCQCTISIGSNTQSVNCTKPIPKCWLMKKESLGTKGGRRQKPKTALIDNDGLYDPDCEINGVFKARQCNNTETCWCVNSAGVRRTDKGDKNWKCPELVRTNWIIIEMKRNNTDSVSEDAIKQGIKNLFMNRYGLAEKYISDIEFDGDYIDINLKQNGSQKSPDDVDITDVGYYFEKDVKGDPIFNSDEKFDMQVNGKSFAVKEPLIYYLDEKPHEISMKHLTPGIIAVIVVVVLAIVAGIAVLIFTRRKRGKYEKAEMKELNEMQTQSI</sequence>
<feature type="chain" id="PRO_5035884393" description="Thyroglobulin type-1 domain-containing protein" evidence="4">
    <location>
        <begin position="28"/>
        <end position="318"/>
    </location>
</feature>
<evidence type="ECO:0000259" key="5">
    <source>
        <dbReference type="PROSITE" id="PS51162"/>
    </source>
</evidence>
<keyword evidence="4" id="KW-0732">Signal</keyword>
<dbReference type="PROSITE" id="PS51162">
    <property type="entry name" value="THYROGLOBULIN_1_2"/>
    <property type="match status" value="1"/>
</dbReference>
<dbReference type="CDD" id="cd00191">
    <property type="entry name" value="TY"/>
    <property type="match status" value="1"/>
</dbReference>
<dbReference type="InterPro" id="IPR036857">
    <property type="entry name" value="Thyroglobulin_1_sf"/>
</dbReference>
<dbReference type="SMART" id="SM00211">
    <property type="entry name" value="TY"/>
    <property type="match status" value="1"/>
</dbReference>
<reference evidence="6" key="1">
    <citation type="thesis" date="2020" institute="ProQuest LLC" country="789 East Eisenhower Parkway, Ann Arbor, MI, USA">
        <title>Comparative Genomics and Chromosome Evolution.</title>
        <authorList>
            <person name="Mudd A.B."/>
        </authorList>
    </citation>
    <scope>NUCLEOTIDE SEQUENCE</scope>
    <source>
        <strain evidence="6">Female2</strain>
        <tissue evidence="6">Blood</tissue>
    </source>
</reference>
<gene>
    <name evidence="6" type="ORF">GDO86_008989</name>
</gene>
<dbReference type="Proteomes" id="UP000812440">
    <property type="component" value="Chromosome 5"/>
</dbReference>
<dbReference type="PANTHER" id="PTHR14168">
    <property type="entry name" value="TUMOR-ASSOCIATED CALCIUM SIGNAL TRANSDUCER"/>
    <property type="match status" value="1"/>
</dbReference>
<dbReference type="InterPro" id="IPR043406">
    <property type="entry name" value="EPCAM/Trop-2"/>
</dbReference>
<dbReference type="GO" id="GO:0016020">
    <property type="term" value="C:membrane"/>
    <property type="evidence" value="ECO:0007669"/>
    <property type="project" value="InterPro"/>
</dbReference>
<evidence type="ECO:0000313" key="7">
    <source>
        <dbReference type="Proteomes" id="UP000812440"/>
    </source>
</evidence>
<name>A0A8T2JMC0_9PIPI</name>
<dbReference type="PANTHER" id="PTHR14168:SF4">
    <property type="entry name" value="EPITHELIAL CELL ADHESION MOLECULE PRECURSOR"/>
    <property type="match status" value="1"/>
</dbReference>
<dbReference type="Gene3D" id="4.10.800.10">
    <property type="entry name" value="Thyroglobulin type-1"/>
    <property type="match status" value="1"/>
</dbReference>
<comment type="caution">
    <text evidence="2">Lacks conserved residue(s) required for the propagation of feature annotation.</text>
</comment>
<evidence type="ECO:0000256" key="2">
    <source>
        <dbReference type="PROSITE-ProRule" id="PRU00500"/>
    </source>
</evidence>
<evidence type="ECO:0000256" key="3">
    <source>
        <dbReference type="SAM" id="Phobius"/>
    </source>
</evidence>
<protein>
    <recommendedName>
        <fullName evidence="5">Thyroglobulin type-1 domain-containing protein</fullName>
    </recommendedName>
</protein>
<feature type="signal peptide" evidence="4">
    <location>
        <begin position="1"/>
        <end position="27"/>
    </location>
</feature>
<keyword evidence="7" id="KW-1185">Reference proteome</keyword>
<evidence type="ECO:0000256" key="1">
    <source>
        <dbReference type="ARBA" id="ARBA00023157"/>
    </source>
</evidence>